<feature type="chain" id="PRO_5011753018" evidence="1">
    <location>
        <begin position="22"/>
        <end position="102"/>
    </location>
</feature>
<name>A0A1G8P5S3_9RHOB</name>
<dbReference type="PROSITE" id="PS51257">
    <property type="entry name" value="PROKAR_LIPOPROTEIN"/>
    <property type="match status" value="1"/>
</dbReference>
<dbReference type="STRING" id="571298.SAMN04488026_100877"/>
<dbReference type="EMBL" id="FNEK01000008">
    <property type="protein sequence ID" value="SDI87849.1"/>
    <property type="molecule type" value="Genomic_DNA"/>
</dbReference>
<sequence>MKAVAAIFLLVVLAGCAPPRAYPTGGVAVNTAGNTSAVAGVNTGRVAVGANTNGDVGVAVNVVDRPNVDVTVGTGGSSVAVGNGPVRVGVGTGGRRGLALWF</sequence>
<protein>
    <submittedName>
        <fullName evidence="2">Uncharacterized protein</fullName>
    </submittedName>
</protein>
<gene>
    <name evidence="2" type="ORF">SAMN04488026_100877</name>
</gene>
<dbReference type="Proteomes" id="UP000199382">
    <property type="component" value="Unassembled WGS sequence"/>
</dbReference>
<proteinExistence type="predicted"/>
<evidence type="ECO:0000256" key="1">
    <source>
        <dbReference type="SAM" id="SignalP"/>
    </source>
</evidence>
<dbReference type="RefSeq" id="WP_093151432.1">
    <property type="nucleotide sequence ID" value="NZ_FNEK01000008.1"/>
</dbReference>
<organism evidence="2 3">
    <name type="scientific">Aliiruegeria lutimaris</name>
    <dbReference type="NCBI Taxonomy" id="571298"/>
    <lineage>
        <taxon>Bacteria</taxon>
        <taxon>Pseudomonadati</taxon>
        <taxon>Pseudomonadota</taxon>
        <taxon>Alphaproteobacteria</taxon>
        <taxon>Rhodobacterales</taxon>
        <taxon>Roseobacteraceae</taxon>
        <taxon>Aliiruegeria</taxon>
    </lineage>
</organism>
<reference evidence="2 3" key="1">
    <citation type="submission" date="2016-10" db="EMBL/GenBank/DDBJ databases">
        <authorList>
            <person name="de Groot N.N."/>
        </authorList>
    </citation>
    <scope>NUCLEOTIDE SEQUENCE [LARGE SCALE GENOMIC DNA]</scope>
    <source>
        <strain evidence="2 3">DSM 25294</strain>
    </source>
</reference>
<feature type="signal peptide" evidence="1">
    <location>
        <begin position="1"/>
        <end position="21"/>
    </location>
</feature>
<keyword evidence="3" id="KW-1185">Reference proteome</keyword>
<evidence type="ECO:0000313" key="2">
    <source>
        <dbReference type="EMBL" id="SDI87849.1"/>
    </source>
</evidence>
<accession>A0A1G8P5S3</accession>
<dbReference type="OrthoDB" id="10013682at2"/>
<evidence type="ECO:0000313" key="3">
    <source>
        <dbReference type="Proteomes" id="UP000199382"/>
    </source>
</evidence>
<keyword evidence="1" id="KW-0732">Signal</keyword>
<dbReference type="AlphaFoldDB" id="A0A1G8P5S3"/>